<accession>A0A1Y2LMA5</accession>
<evidence type="ECO:0000313" key="1">
    <source>
        <dbReference type="EMBL" id="OSS44018.1"/>
    </source>
</evidence>
<keyword evidence="2" id="KW-1185">Reference proteome</keyword>
<evidence type="ECO:0008006" key="3">
    <source>
        <dbReference type="Google" id="ProtNLM"/>
    </source>
</evidence>
<evidence type="ECO:0000313" key="2">
    <source>
        <dbReference type="Proteomes" id="UP000193240"/>
    </source>
</evidence>
<dbReference type="AlphaFoldDB" id="A0A1Y2LMA5"/>
<dbReference type="InParanoid" id="A0A1Y2LMA5"/>
<reference evidence="1 2" key="1">
    <citation type="journal article" date="2017" name="Genome Announc.">
        <title>Genome sequence of the saprophytic ascomycete Epicoccum nigrum ICMP 19927 strain isolated from New Zealand.</title>
        <authorList>
            <person name="Fokin M."/>
            <person name="Fleetwood D."/>
            <person name="Weir B.S."/>
            <person name="Villas-Boas S.G."/>
        </authorList>
    </citation>
    <scope>NUCLEOTIDE SEQUENCE [LARGE SCALE GENOMIC DNA]</scope>
    <source>
        <strain evidence="1 2">ICMP 19927</strain>
    </source>
</reference>
<dbReference type="STRING" id="105696.A0A1Y2LMA5"/>
<name>A0A1Y2LMA5_EPING</name>
<organism evidence="1 2">
    <name type="scientific">Epicoccum nigrum</name>
    <name type="common">Soil fungus</name>
    <name type="synonym">Epicoccum purpurascens</name>
    <dbReference type="NCBI Taxonomy" id="105696"/>
    <lineage>
        <taxon>Eukaryota</taxon>
        <taxon>Fungi</taxon>
        <taxon>Dikarya</taxon>
        <taxon>Ascomycota</taxon>
        <taxon>Pezizomycotina</taxon>
        <taxon>Dothideomycetes</taxon>
        <taxon>Pleosporomycetidae</taxon>
        <taxon>Pleosporales</taxon>
        <taxon>Pleosporineae</taxon>
        <taxon>Didymellaceae</taxon>
        <taxon>Epicoccum</taxon>
    </lineage>
</organism>
<sequence length="179" mass="20284">MISDLSQELIDQMSLALDYDDLKNTLCVSRAFQAAAKRASGAFTSFAFRRHSLAERQVSLKKFAGRRFRFLRQVEVFTGFPPITESTTIACRETIDELRDKDEEFTRQIKMAWTTMHLVEVAYNGGMKKLQISIYAPTRFVQGGCLRPQTLFQLACSPFGSRGASKSAVYMRAQPLRHG</sequence>
<dbReference type="Proteomes" id="UP000193240">
    <property type="component" value="Unassembled WGS sequence"/>
</dbReference>
<proteinExistence type="predicted"/>
<dbReference type="EMBL" id="KZ107860">
    <property type="protein sequence ID" value="OSS44018.1"/>
    <property type="molecule type" value="Genomic_DNA"/>
</dbReference>
<gene>
    <name evidence="1" type="ORF">B5807_11354</name>
</gene>
<protein>
    <recommendedName>
        <fullName evidence="3">F-box domain-containing protein</fullName>
    </recommendedName>
</protein>